<organism evidence="8 9">
    <name type="scientific">Sharpea porci</name>
    <dbReference type="NCBI Taxonomy" id="2652286"/>
    <lineage>
        <taxon>Bacteria</taxon>
        <taxon>Bacillati</taxon>
        <taxon>Bacillota</taxon>
        <taxon>Erysipelotrichia</taxon>
        <taxon>Erysipelotrichales</taxon>
        <taxon>Coprobacillaceae</taxon>
        <taxon>Sharpea</taxon>
    </lineage>
</organism>
<dbReference type="Gene3D" id="3.90.226.10">
    <property type="entry name" value="2-enoyl-CoA Hydratase, Chain A, domain 1"/>
    <property type="match status" value="1"/>
</dbReference>
<evidence type="ECO:0000313" key="8">
    <source>
        <dbReference type="EMBL" id="MST89875.1"/>
    </source>
</evidence>
<dbReference type="GO" id="GO:0006508">
    <property type="term" value="P:proteolysis"/>
    <property type="evidence" value="ECO:0007669"/>
    <property type="project" value="UniProtKB-KW"/>
</dbReference>
<dbReference type="Gene3D" id="2.30.42.10">
    <property type="match status" value="1"/>
</dbReference>
<dbReference type="GO" id="GO:0004175">
    <property type="term" value="F:endopeptidase activity"/>
    <property type="evidence" value="ECO:0007669"/>
    <property type="project" value="TreeGrafter"/>
</dbReference>
<keyword evidence="3 5" id="KW-0378">Hydrolase</keyword>
<keyword evidence="4 5" id="KW-0720">Serine protease</keyword>
<keyword evidence="9" id="KW-1185">Reference proteome</keyword>
<dbReference type="SMART" id="SM00228">
    <property type="entry name" value="PDZ"/>
    <property type="match status" value="1"/>
</dbReference>
<dbReference type="InterPro" id="IPR041489">
    <property type="entry name" value="PDZ_6"/>
</dbReference>
<dbReference type="SMART" id="SM00245">
    <property type="entry name" value="TSPc"/>
    <property type="match status" value="1"/>
</dbReference>
<evidence type="ECO:0000256" key="3">
    <source>
        <dbReference type="ARBA" id="ARBA00022801"/>
    </source>
</evidence>
<dbReference type="GO" id="GO:0008236">
    <property type="term" value="F:serine-type peptidase activity"/>
    <property type="evidence" value="ECO:0007669"/>
    <property type="project" value="UniProtKB-KW"/>
</dbReference>
<dbReference type="InterPro" id="IPR036034">
    <property type="entry name" value="PDZ_sf"/>
</dbReference>
<dbReference type="SUPFAM" id="SSF47090">
    <property type="entry name" value="PGBD-like"/>
    <property type="match status" value="1"/>
</dbReference>
<proteinExistence type="inferred from homology"/>
<keyword evidence="6" id="KW-1133">Transmembrane helix</keyword>
<evidence type="ECO:0000256" key="4">
    <source>
        <dbReference type="ARBA" id="ARBA00022825"/>
    </source>
</evidence>
<keyword evidence="6" id="KW-0812">Transmembrane</keyword>
<evidence type="ECO:0000259" key="7">
    <source>
        <dbReference type="PROSITE" id="PS50106"/>
    </source>
</evidence>
<reference evidence="8 9" key="1">
    <citation type="submission" date="2019-08" db="EMBL/GenBank/DDBJ databases">
        <title>In-depth cultivation of the pig gut microbiome towards novel bacterial diversity and tailored functional studies.</title>
        <authorList>
            <person name="Wylensek D."/>
            <person name="Hitch T.C.A."/>
            <person name="Clavel T."/>
        </authorList>
    </citation>
    <scope>NUCLEOTIDE SEQUENCE [LARGE SCALE GENOMIC DNA]</scope>
    <source>
        <strain evidence="8 9">CA-Schmier-601-WT-3</strain>
    </source>
</reference>
<evidence type="ECO:0000256" key="5">
    <source>
        <dbReference type="RuleBase" id="RU004404"/>
    </source>
</evidence>
<dbReference type="NCBIfam" id="TIGR00225">
    <property type="entry name" value="prc"/>
    <property type="match status" value="1"/>
</dbReference>
<dbReference type="CDD" id="cd06782">
    <property type="entry name" value="cpPDZ_CPP-like"/>
    <property type="match status" value="1"/>
</dbReference>
<evidence type="ECO:0000256" key="6">
    <source>
        <dbReference type="SAM" id="Phobius"/>
    </source>
</evidence>
<evidence type="ECO:0000313" key="9">
    <source>
        <dbReference type="Proteomes" id="UP000442619"/>
    </source>
</evidence>
<dbReference type="SUPFAM" id="SSF52096">
    <property type="entry name" value="ClpP/crotonase"/>
    <property type="match status" value="1"/>
</dbReference>
<keyword evidence="2 5" id="KW-0645">Protease</keyword>
<sequence length="474" mass="53295">MKQRGNTMDKQKKKRITFKAYVVTICIVLVIGLVGGYGLSGLINKVAPQSNTSRVNEVYKILKNAFYDTTHNKTSLDTRILKGMVDGLGDIHSQYLTKDESKAFTTSVNGDYEGIGITYLKVHSGIMVSRVYENTPAYSAGIKAGDIIVSADGVDLAKQSYDKIPDLILGKSGTSVMLKVKKNDQYVSKKVTRKAVETDFYAYIANKNGKNYGYIHLNTIGSNTDKKVENILNAFKEKHVTELIVDLRDNGGGYVGTAKDILSLFNKKGETLYYLRDKSSTKPQKDNTNTDFDYQHGYVLVNENTASSAELIASTLNEVDGFTTVGSKTYGKSIIQVEDELSNGATLKYTDSEWLTSKKKVINKKGINPDIKIESYNRDFNTKYFSDIYKVDQVDEHIKMMEIMLETLHYQPGRKDGYFSVEASESLKRYENEHHLTVNGEYDYNDFENLLSDYMNYITDTANDLVLNDVLGRL</sequence>
<dbReference type="PANTHER" id="PTHR32060">
    <property type="entry name" value="TAIL-SPECIFIC PROTEASE"/>
    <property type="match status" value="1"/>
</dbReference>
<feature type="transmembrane region" description="Helical" evidence="6">
    <location>
        <begin position="20"/>
        <end position="43"/>
    </location>
</feature>
<dbReference type="InterPro" id="IPR005151">
    <property type="entry name" value="Tail-specific_protease"/>
</dbReference>
<comment type="caution">
    <text evidence="8">The sequence shown here is derived from an EMBL/GenBank/DDBJ whole genome shotgun (WGS) entry which is preliminary data.</text>
</comment>
<dbReference type="EMBL" id="VUNM01000027">
    <property type="protein sequence ID" value="MST89875.1"/>
    <property type="molecule type" value="Genomic_DNA"/>
</dbReference>
<dbReference type="Pfam" id="PF17820">
    <property type="entry name" value="PDZ_6"/>
    <property type="match status" value="1"/>
</dbReference>
<dbReference type="InterPro" id="IPR004447">
    <property type="entry name" value="Peptidase_S41A"/>
</dbReference>
<evidence type="ECO:0000256" key="2">
    <source>
        <dbReference type="ARBA" id="ARBA00022670"/>
    </source>
</evidence>
<dbReference type="AlphaFoldDB" id="A0A844FWA5"/>
<dbReference type="InterPro" id="IPR036365">
    <property type="entry name" value="PGBD-like_sf"/>
</dbReference>
<dbReference type="Pfam" id="PF03572">
    <property type="entry name" value="Peptidase_S41"/>
    <property type="match status" value="1"/>
</dbReference>
<dbReference type="GO" id="GO:0030288">
    <property type="term" value="C:outer membrane-bounded periplasmic space"/>
    <property type="evidence" value="ECO:0007669"/>
    <property type="project" value="TreeGrafter"/>
</dbReference>
<accession>A0A844FWA5</accession>
<dbReference type="GO" id="GO:0007165">
    <property type="term" value="P:signal transduction"/>
    <property type="evidence" value="ECO:0007669"/>
    <property type="project" value="TreeGrafter"/>
</dbReference>
<gene>
    <name evidence="8" type="ORF">FYJ79_09870</name>
</gene>
<dbReference type="PROSITE" id="PS50106">
    <property type="entry name" value="PDZ"/>
    <property type="match status" value="1"/>
</dbReference>
<protein>
    <submittedName>
        <fullName evidence="8">PDZ domain-containing protein</fullName>
    </submittedName>
</protein>
<dbReference type="InterPro" id="IPR001478">
    <property type="entry name" value="PDZ"/>
</dbReference>
<dbReference type="InterPro" id="IPR029045">
    <property type="entry name" value="ClpP/crotonase-like_dom_sf"/>
</dbReference>
<dbReference type="SUPFAM" id="SSF50156">
    <property type="entry name" value="PDZ domain-like"/>
    <property type="match status" value="1"/>
</dbReference>
<dbReference type="Proteomes" id="UP000442619">
    <property type="component" value="Unassembled WGS sequence"/>
</dbReference>
<evidence type="ECO:0000256" key="1">
    <source>
        <dbReference type="ARBA" id="ARBA00009179"/>
    </source>
</evidence>
<name>A0A844FWA5_9FIRM</name>
<dbReference type="Gene3D" id="3.30.750.44">
    <property type="match status" value="1"/>
</dbReference>
<comment type="similarity">
    <text evidence="1 5">Belongs to the peptidase S41A family.</text>
</comment>
<keyword evidence="6" id="KW-0472">Membrane</keyword>
<feature type="domain" description="PDZ" evidence="7">
    <location>
        <begin position="105"/>
        <end position="184"/>
    </location>
</feature>
<dbReference type="PANTHER" id="PTHR32060:SF30">
    <property type="entry name" value="CARBOXY-TERMINAL PROCESSING PROTEASE CTPA"/>
    <property type="match status" value="1"/>
</dbReference>
<dbReference type="CDD" id="cd07560">
    <property type="entry name" value="Peptidase_S41_CPP"/>
    <property type="match status" value="1"/>
</dbReference>